<proteinExistence type="predicted"/>
<name>A0A914P4G0_9BILA</name>
<dbReference type="InterPro" id="IPR016186">
    <property type="entry name" value="C-type_lectin-like/link_sf"/>
</dbReference>
<dbReference type="WBParaSite" id="PDA_v2.g1276.t1">
    <property type="protein sequence ID" value="PDA_v2.g1276.t1"/>
    <property type="gene ID" value="PDA_v2.g1276"/>
</dbReference>
<dbReference type="Proteomes" id="UP000887578">
    <property type="component" value="Unplaced"/>
</dbReference>
<dbReference type="Gene3D" id="3.10.100.10">
    <property type="entry name" value="Mannose-Binding Protein A, subunit A"/>
    <property type="match status" value="2"/>
</dbReference>
<reference evidence="3" key="1">
    <citation type="submission" date="2022-11" db="UniProtKB">
        <authorList>
            <consortium name="WormBaseParasite"/>
        </authorList>
    </citation>
    <scope>IDENTIFICATION</scope>
</reference>
<dbReference type="CDD" id="cd00037">
    <property type="entry name" value="CLECT"/>
    <property type="match status" value="1"/>
</dbReference>
<dbReference type="AlphaFoldDB" id="A0A914P4G0"/>
<evidence type="ECO:0000259" key="1">
    <source>
        <dbReference type="PROSITE" id="PS50041"/>
    </source>
</evidence>
<protein>
    <submittedName>
        <fullName evidence="3">C-type lectin domain-containing protein</fullName>
    </submittedName>
</protein>
<dbReference type="InterPro" id="IPR016187">
    <property type="entry name" value="CTDL_fold"/>
</dbReference>
<keyword evidence="2" id="KW-1185">Reference proteome</keyword>
<sequence length="191" mass="21889">MFEVKNKIYHNKFLEQALVNFNDTTVTDFWIGANDLEFPSRWAWLDGTIFEFKDWDKGQPQNTSGTNCAAAIMKYGKWVADDCYTQKPYACMIQALTKTTHTKIASTTTSYVSKETTTLKSKTCGDWEYLDKTGFCYKFFGNSSTDHLTFWGAENKCQKFGGHLASIHSYGEAFLVGSIEIFFYYVLSKLF</sequence>
<feature type="domain" description="C-type lectin" evidence="1">
    <location>
        <begin position="1"/>
        <end position="92"/>
    </location>
</feature>
<dbReference type="SUPFAM" id="SSF56436">
    <property type="entry name" value="C-type lectin-like"/>
    <property type="match status" value="2"/>
</dbReference>
<evidence type="ECO:0000313" key="2">
    <source>
        <dbReference type="Proteomes" id="UP000887578"/>
    </source>
</evidence>
<organism evidence="2 3">
    <name type="scientific">Panagrolaimus davidi</name>
    <dbReference type="NCBI Taxonomy" id="227884"/>
    <lineage>
        <taxon>Eukaryota</taxon>
        <taxon>Metazoa</taxon>
        <taxon>Ecdysozoa</taxon>
        <taxon>Nematoda</taxon>
        <taxon>Chromadorea</taxon>
        <taxon>Rhabditida</taxon>
        <taxon>Tylenchina</taxon>
        <taxon>Panagrolaimomorpha</taxon>
        <taxon>Panagrolaimoidea</taxon>
        <taxon>Panagrolaimidae</taxon>
        <taxon>Panagrolaimus</taxon>
    </lineage>
</organism>
<dbReference type="PANTHER" id="PTHR22803">
    <property type="entry name" value="MANNOSE, PHOSPHOLIPASE, LECTIN RECEPTOR RELATED"/>
    <property type="match status" value="1"/>
</dbReference>
<dbReference type="InterPro" id="IPR050111">
    <property type="entry name" value="C-type_lectin/snaclec_domain"/>
</dbReference>
<dbReference type="PROSITE" id="PS50041">
    <property type="entry name" value="C_TYPE_LECTIN_2"/>
    <property type="match status" value="1"/>
</dbReference>
<accession>A0A914P4G0</accession>
<evidence type="ECO:0000313" key="3">
    <source>
        <dbReference type="WBParaSite" id="PDA_v2.g1276.t1"/>
    </source>
</evidence>
<dbReference type="InterPro" id="IPR001304">
    <property type="entry name" value="C-type_lectin-like"/>
</dbReference>
<dbReference type="Pfam" id="PF00059">
    <property type="entry name" value="Lectin_C"/>
    <property type="match status" value="1"/>
</dbReference>